<reference evidence="6 7" key="1">
    <citation type="submission" date="2019-12" db="EMBL/GenBank/DDBJ databases">
        <authorList>
            <person name="Zhao J."/>
        </authorList>
    </citation>
    <scope>NUCLEOTIDE SEQUENCE [LARGE SCALE GENOMIC DNA]</scope>
    <source>
        <strain evidence="6 7">S-15</strain>
    </source>
</reference>
<keyword evidence="7" id="KW-1185">Reference proteome</keyword>
<dbReference type="AlphaFoldDB" id="A0A6N9NJT5"/>
<keyword evidence="2" id="KW-0808">Transferase</keyword>
<dbReference type="Gene3D" id="3.40.50.12230">
    <property type="match status" value="1"/>
</dbReference>
<feature type="domain" description="Formyl transferase C-terminal" evidence="5">
    <location>
        <begin position="204"/>
        <end position="283"/>
    </location>
</feature>
<dbReference type="SUPFAM" id="SSF50486">
    <property type="entry name" value="FMT C-terminal domain-like"/>
    <property type="match status" value="1"/>
</dbReference>
<evidence type="ECO:0000256" key="2">
    <source>
        <dbReference type="ARBA" id="ARBA00022679"/>
    </source>
</evidence>
<dbReference type="PANTHER" id="PTHR11138">
    <property type="entry name" value="METHIONYL-TRNA FORMYLTRANSFERASE"/>
    <property type="match status" value="1"/>
</dbReference>
<dbReference type="Pfam" id="PF00551">
    <property type="entry name" value="Formyl_trans_N"/>
    <property type="match status" value="1"/>
</dbReference>
<proteinExistence type="inferred from homology"/>
<dbReference type="RefSeq" id="WP_160633124.1">
    <property type="nucleotide sequence ID" value="NZ_WWNE01000006.1"/>
</dbReference>
<dbReference type="PANTHER" id="PTHR11138:SF5">
    <property type="entry name" value="METHIONYL-TRNA FORMYLTRANSFERASE, MITOCHONDRIAL"/>
    <property type="match status" value="1"/>
</dbReference>
<evidence type="ECO:0000313" key="7">
    <source>
        <dbReference type="Proteomes" id="UP000470771"/>
    </source>
</evidence>
<dbReference type="SUPFAM" id="SSF53328">
    <property type="entry name" value="Formyltransferase"/>
    <property type="match status" value="1"/>
</dbReference>
<dbReference type="Pfam" id="PF02911">
    <property type="entry name" value="Formyl_trans_C"/>
    <property type="match status" value="1"/>
</dbReference>
<feature type="domain" description="Formyl transferase N-terminal" evidence="4">
    <location>
        <begin position="72"/>
        <end position="174"/>
    </location>
</feature>
<gene>
    <name evidence="6" type="ORF">GQN54_08625</name>
</gene>
<name>A0A6N9NJT5_9FLAO</name>
<accession>A0A6N9NJT5</accession>
<evidence type="ECO:0000256" key="1">
    <source>
        <dbReference type="ARBA" id="ARBA00010699"/>
    </source>
</evidence>
<evidence type="ECO:0000313" key="6">
    <source>
        <dbReference type="EMBL" id="NBG66183.1"/>
    </source>
</evidence>
<dbReference type="EMBL" id="WWNE01000006">
    <property type="protein sequence ID" value="NBG66183.1"/>
    <property type="molecule type" value="Genomic_DNA"/>
</dbReference>
<dbReference type="InterPro" id="IPR005793">
    <property type="entry name" value="Formyl_trans_C"/>
</dbReference>
<dbReference type="GO" id="GO:0004479">
    <property type="term" value="F:methionyl-tRNA formyltransferase activity"/>
    <property type="evidence" value="ECO:0007669"/>
    <property type="project" value="TreeGrafter"/>
</dbReference>
<dbReference type="InterPro" id="IPR002376">
    <property type="entry name" value="Formyl_transf_N"/>
</dbReference>
<dbReference type="CDD" id="cd08704">
    <property type="entry name" value="Met_tRNA_FMT_C"/>
    <property type="match status" value="1"/>
</dbReference>
<sequence>MKIGILCNSKLCFPSIQYLMQMGNQVFIAMPQVIAEDHAEIEGFAMHFRIPILKVDPKKITDELIFWKATSELDCLFVITFPYILSAELVDSIGVEIINFHFAPLPQYKGAQPAFWLIKNGEKVGGISAHLITAKIDGGPVLHFERFPMSSVETYGGYMTKMSSLNVKVIQKVLELLSKNNWKKQLKAQKQSVAKYHSKPLFNDVRIDWNKMTAADVEQLCRACNPWNKGAITTLGNVPIKIVEVEVVQGARFSELPGTIVCIGKTNQLAVCTSDEKVLLLKIVYDESMGFYSNDRITELGIKASVRLV</sequence>
<keyword evidence="3" id="KW-0648">Protein biosynthesis</keyword>
<dbReference type="InterPro" id="IPR044135">
    <property type="entry name" value="Met-tRNA-FMT_C"/>
</dbReference>
<dbReference type="InterPro" id="IPR011034">
    <property type="entry name" value="Formyl_transferase-like_C_sf"/>
</dbReference>
<comment type="similarity">
    <text evidence="1">Belongs to the Fmt family.</text>
</comment>
<evidence type="ECO:0000259" key="4">
    <source>
        <dbReference type="Pfam" id="PF00551"/>
    </source>
</evidence>
<dbReference type="GO" id="GO:0005829">
    <property type="term" value="C:cytosol"/>
    <property type="evidence" value="ECO:0007669"/>
    <property type="project" value="TreeGrafter"/>
</dbReference>
<dbReference type="InterPro" id="IPR036477">
    <property type="entry name" value="Formyl_transf_N_sf"/>
</dbReference>
<evidence type="ECO:0000259" key="5">
    <source>
        <dbReference type="Pfam" id="PF02911"/>
    </source>
</evidence>
<comment type="caution">
    <text evidence="6">The sequence shown here is derived from an EMBL/GenBank/DDBJ whole genome shotgun (WGS) entry which is preliminary data.</text>
</comment>
<evidence type="ECO:0000256" key="3">
    <source>
        <dbReference type="ARBA" id="ARBA00022917"/>
    </source>
</evidence>
<organism evidence="6 7">
    <name type="scientific">Acidiluteibacter ferrifornacis</name>
    <dbReference type="NCBI Taxonomy" id="2692424"/>
    <lineage>
        <taxon>Bacteria</taxon>
        <taxon>Pseudomonadati</taxon>
        <taxon>Bacteroidota</taxon>
        <taxon>Flavobacteriia</taxon>
        <taxon>Flavobacteriales</taxon>
        <taxon>Cryomorphaceae</taxon>
        <taxon>Acidiluteibacter</taxon>
    </lineage>
</organism>
<dbReference type="Proteomes" id="UP000470771">
    <property type="component" value="Unassembled WGS sequence"/>
</dbReference>
<protein>
    <submittedName>
        <fullName evidence="6">Uncharacterized protein</fullName>
    </submittedName>
</protein>